<protein>
    <submittedName>
        <fullName evidence="1">Uncharacterized protein</fullName>
    </submittedName>
</protein>
<dbReference type="Proteomes" id="UP000198867">
    <property type="component" value="Unassembled WGS sequence"/>
</dbReference>
<evidence type="ECO:0000313" key="1">
    <source>
        <dbReference type="EMBL" id="SFN54302.1"/>
    </source>
</evidence>
<name>A0A1I4ZVP9_9MICO</name>
<keyword evidence="2" id="KW-1185">Reference proteome</keyword>
<reference evidence="2" key="1">
    <citation type="submission" date="2016-10" db="EMBL/GenBank/DDBJ databases">
        <authorList>
            <person name="Varghese N."/>
            <person name="Submissions S."/>
        </authorList>
    </citation>
    <scope>NUCLEOTIDE SEQUENCE [LARGE SCALE GENOMIC DNA]</scope>
    <source>
        <strain evidence="2">CGMCC 1.11101</strain>
    </source>
</reference>
<organism evidence="1 2">
    <name type="scientific">Mycetocola miduiensis</name>
    <dbReference type="NCBI Taxonomy" id="995034"/>
    <lineage>
        <taxon>Bacteria</taxon>
        <taxon>Bacillati</taxon>
        <taxon>Actinomycetota</taxon>
        <taxon>Actinomycetes</taxon>
        <taxon>Micrococcales</taxon>
        <taxon>Microbacteriaceae</taxon>
        <taxon>Mycetocola</taxon>
    </lineage>
</organism>
<dbReference type="RefSeq" id="WP_090709549.1">
    <property type="nucleotide sequence ID" value="NZ_FOVM01000002.1"/>
</dbReference>
<dbReference type="EMBL" id="FOVM01000002">
    <property type="protein sequence ID" value="SFN54302.1"/>
    <property type="molecule type" value="Genomic_DNA"/>
</dbReference>
<dbReference type="AlphaFoldDB" id="A0A1I4ZVP9"/>
<gene>
    <name evidence="1" type="ORF">SAMN05216219_1118</name>
</gene>
<dbReference type="Pfam" id="PF20242">
    <property type="entry name" value="Emfourin"/>
    <property type="match status" value="1"/>
</dbReference>
<proteinExistence type="predicted"/>
<dbReference type="OrthoDB" id="4947318at2"/>
<sequence length="104" mass="12487">MKVTETRSGGFAGIPRRWQVFLEKEPDEESWLALLRRLPWDDLPRDAPQPDRYLYRINCEPDESVFREPREALIPEQDLTGAWRELVERVCKRDEQEHQPRPED</sequence>
<dbReference type="InterPro" id="IPR049457">
    <property type="entry name" value="Emfourin"/>
</dbReference>
<evidence type="ECO:0000313" key="2">
    <source>
        <dbReference type="Proteomes" id="UP000198867"/>
    </source>
</evidence>
<dbReference type="STRING" id="995034.SAMN05216219_1118"/>
<accession>A0A1I4ZVP9</accession>